<sequence length="63" mass="7622">MRFVKWLEGVRFYYNYIVSGFSNGGSWKLNRITELNSVETRKILIRNMSTYEEIFIRQHRVSS</sequence>
<gene>
    <name evidence="1" type="ORF">Pmgp_00077</name>
</gene>
<accession>A0A4Y7RZF4</accession>
<evidence type="ECO:0000313" key="1">
    <source>
        <dbReference type="EMBL" id="TEB13677.1"/>
    </source>
</evidence>
<reference evidence="1 2" key="1">
    <citation type="journal article" date="2018" name="Environ. Microbiol.">
        <title>Novel energy conservation strategies and behaviour of Pelotomaculum schinkii driving syntrophic propionate catabolism.</title>
        <authorList>
            <person name="Hidalgo-Ahumada C.A.P."/>
            <person name="Nobu M.K."/>
            <person name="Narihiro T."/>
            <person name="Tamaki H."/>
            <person name="Liu W.T."/>
            <person name="Kamagata Y."/>
            <person name="Stams A.J.M."/>
            <person name="Imachi H."/>
            <person name="Sousa D.Z."/>
        </authorList>
    </citation>
    <scope>NUCLEOTIDE SEQUENCE [LARGE SCALE GENOMIC DNA]</scope>
    <source>
        <strain evidence="1 2">MGP</strain>
    </source>
</reference>
<keyword evidence="2" id="KW-1185">Reference proteome</keyword>
<dbReference type="RefSeq" id="WP_134211993.1">
    <property type="nucleotide sequence ID" value="NZ_QFFZ01000001.1"/>
</dbReference>
<comment type="caution">
    <text evidence="1">The sequence shown here is derived from an EMBL/GenBank/DDBJ whole genome shotgun (WGS) entry which is preliminary data.</text>
</comment>
<organism evidence="1 2">
    <name type="scientific">Pelotomaculum propionicicum</name>
    <dbReference type="NCBI Taxonomy" id="258475"/>
    <lineage>
        <taxon>Bacteria</taxon>
        <taxon>Bacillati</taxon>
        <taxon>Bacillota</taxon>
        <taxon>Clostridia</taxon>
        <taxon>Eubacteriales</taxon>
        <taxon>Desulfotomaculaceae</taxon>
        <taxon>Pelotomaculum</taxon>
    </lineage>
</organism>
<dbReference type="EMBL" id="QFFZ01000001">
    <property type="protein sequence ID" value="TEB13677.1"/>
    <property type="molecule type" value="Genomic_DNA"/>
</dbReference>
<dbReference type="OrthoDB" id="9928245at2"/>
<proteinExistence type="predicted"/>
<evidence type="ECO:0000313" key="2">
    <source>
        <dbReference type="Proteomes" id="UP000297597"/>
    </source>
</evidence>
<name>A0A4Y7RZF4_9FIRM</name>
<dbReference type="AlphaFoldDB" id="A0A4Y7RZF4"/>
<protein>
    <submittedName>
        <fullName evidence="1">Uncharacterized protein</fullName>
    </submittedName>
</protein>
<dbReference type="Proteomes" id="UP000297597">
    <property type="component" value="Unassembled WGS sequence"/>
</dbReference>